<sequence length="171" mass="19021">MTWTAPDVTRTTGPLAGGEREMLAGYLAFYRDSLLLKCAGLDGRQLAEATVPPSNLTLLGLVRHMAKVERFWFRQSFAGLEVPPVYDPARGKDADYEDLDPGRAEEDYTRLVEEMRLADRAVAGAGMDDTFLWRGALCSLRMVHIHMIAEYARHVGHADLLRERLDGVTGA</sequence>
<evidence type="ECO:0000313" key="2">
    <source>
        <dbReference type="Proteomes" id="UP000326178"/>
    </source>
</evidence>
<dbReference type="OrthoDB" id="4548523at2"/>
<proteinExistence type="predicted"/>
<dbReference type="EMBL" id="CP023702">
    <property type="protein sequence ID" value="QEU76107.1"/>
    <property type="molecule type" value="Genomic_DNA"/>
</dbReference>
<dbReference type="AlphaFoldDB" id="A0A5J6FJV6"/>
<accession>A0A5J6FJV6</accession>
<keyword evidence="2" id="KW-1185">Reference proteome</keyword>
<evidence type="ECO:0000313" key="1">
    <source>
        <dbReference type="EMBL" id="QEU76107.1"/>
    </source>
</evidence>
<dbReference type="SUPFAM" id="SSF109854">
    <property type="entry name" value="DinB/YfiT-like putative metalloenzymes"/>
    <property type="match status" value="1"/>
</dbReference>
<protein>
    <submittedName>
        <fullName evidence="1">DinB family protein</fullName>
    </submittedName>
</protein>
<organism evidence="1 2">
    <name type="scientific">Streptomyces nitrosporeus</name>
    <dbReference type="NCBI Taxonomy" id="28894"/>
    <lineage>
        <taxon>Bacteria</taxon>
        <taxon>Bacillati</taxon>
        <taxon>Actinomycetota</taxon>
        <taxon>Actinomycetes</taxon>
        <taxon>Kitasatosporales</taxon>
        <taxon>Streptomycetaceae</taxon>
        <taxon>Streptomyces</taxon>
    </lineage>
</organism>
<reference evidence="1 2" key="1">
    <citation type="submission" date="2017-09" db="EMBL/GenBank/DDBJ databases">
        <authorList>
            <person name="Lee N."/>
            <person name="Cho B.-K."/>
        </authorList>
    </citation>
    <scope>NUCLEOTIDE SEQUENCE [LARGE SCALE GENOMIC DNA]</scope>
    <source>
        <strain evidence="1 2">ATCC 12769</strain>
    </source>
</reference>
<dbReference type="Gene3D" id="1.20.120.450">
    <property type="entry name" value="dinb family like domain"/>
    <property type="match status" value="1"/>
</dbReference>
<name>A0A5J6FJV6_9ACTN</name>
<dbReference type="RefSeq" id="WP_150491423.1">
    <property type="nucleotide sequence ID" value="NZ_BMUV01000012.1"/>
</dbReference>
<dbReference type="Proteomes" id="UP000326178">
    <property type="component" value="Chromosome"/>
</dbReference>
<gene>
    <name evidence="1" type="ORF">CP967_32725</name>
</gene>
<dbReference type="Pfam" id="PF04978">
    <property type="entry name" value="MST"/>
    <property type="match status" value="1"/>
</dbReference>
<dbReference type="InterPro" id="IPR007061">
    <property type="entry name" value="MST-like"/>
</dbReference>
<dbReference type="KEGG" id="snk:CP967_32725"/>
<dbReference type="InterPro" id="IPR034660">
    <property type="entry name" value="DinB/YfiT-like"/>
</dbReference>